<dbReference type="CDD" id="cd02644">
    <property type="entry name" value="R3H_jag"/>
    <property type="match status" value="1"/>
</dbReference>
<dbReference type="InterPro" id="IPR034079">
    <property type="entry name" value="R3H_KhpB"/>
</dbReference>
<dbReference type="PANTHER" id="PTHR35800">
    <property type="entry name" value="PROTEIN JAG"/>
    <property type="match status" value="1"/>
</dbReference>
<evidence type="ECO:0000313" key="2">
    <source>
        <dbReference type="EMBL" id="OGN06436.1"/>
    </source>
</evidence>
<dbReference type="InterPro" id="IPR039247">
    <property type="entry name" value="KhpB"/>
</dbReference>
<dbReference type="GO" id="GO:0003723">
    <property type="term" value="F:RNA binding"/>
    <property type="evidence" value="ECO:0007669"/>
    <property type="project" value="InterPro"/>
</dbReference>
<proteinExistence type="predicted"/>
<dbReference type="Pfam" id="PF01424">
    <property type="entry name" value="R3H"/>
    <property type="match status" value="1"/>
</dbReference>
<dbReference type="EMBL" id="MGJM01000014">
    <property type="protein sequence ID" value="OGN06436.1"/>
    <property type="molecule type" value="Genomic_DNA"/>
</dbReference>
<evidence type="ECO:0000259" key="1">
    <source>
        <dbReference type="PROSITE" id="PS51061"/>
    </source>
</evidence>
<dbReference type="SMART" id="SM00393">
    <property type="entry name" value="R3H"/>
    <property type="match status" value="1"/>
</dbReference>
<dbReference type="InterPro" id="IPR001374">
    <property type="entry name" value="R3H_dom"/>
</dbReference>
<accession>A0A1F8F2H1</accession>
<name>A0A1F8F2H1_9BACT</name>
<comment type="caution">
    <text evidence="2">The sequence shown here is derived from an EMBL/GenBank/DDBJ whole genome shotgun (WGS) entry which is preliminary data.</text>
</comment>
<dbReference type="AlphaFoldDB" id="A0A1F8F2H1"/>
<dbReference type="Gene3D" id="3.30.1370.50">
    <property type="entry name" value="R3H-like domain"/>
    <property type="match status" value="1"/>
</dbReference>
<reference evidence="2 3" key="1">
    <citation type="journal article" date="2016" name="Nat. Commun.">
        <title>Thousands of microbial genomes shed light on interconnected biogeochemical processes in an aquifer system.</title>
        <authorList>
            <person name="Anantharaman K."/>
            <person name="Brown C.T."/>
            <person name="Hug L.A."/>
            <person name="Sharon I."/>
            <person name="Castelle C.J."/>
            <person name="Probst A.J."/>
            <person name="Thomas B.C."/>
            <person name="Singh A."/>
            <person name="Wilkins M.J."/>
            <person name="Karaoz U."/>
            <person name="Brodie E.L."/>
            <person name="Williams K.H."/>
            <person name="Hubbard S.S."/>
            <person name="Banfield J.F."/>
        </authorList>
    </citation>
    <scope>NUCLEOTIDE SEQUENCE [LARGE SCALE GENOMIC DNA]</scope>
</reference>
<dbReference type="InterPro" id="IPR036867">
    <property type="entry name" value="R3H_dom_sf"/>
</dbReference>
<dbReference type="SUPFAM" id="SSF82708">
    <property type="entry name" value="R3H domain"/>
    <property type="match status" value="1"/>
</dbReference>
<evidence type="ECO:0000313" key="3">
    <source>
        <dbReference type="Proteomes" id="UP000177605"/>
    </source>
</evidence>
<dbReference type="InterPro" id="IPR015946">
    <property type="entry name" value="KH_dom-like_a/b"/>
</dbReference>
<gene>
    <name evidence="2" type="ORF">A2669_01575</name>
</gene>
<organism evidence="2 3">
    <name type="scientific">Candidatus Yanofskybacteria bacterium RIFCSPHIGHO2_01_FULL_48_25b</name>
    <dbReference type="NCBI Taxonomy" id="1802672"/>
    <lineage>
        <taxon>Bacteria</taxon>
        <taxon>Candidatus Yanofskyibacteriota</taxon>
    </lineage>
</organism>
<feature type="domain" description="R3H" evidence="1">
    <location>
        <begin position="92"/>
        <end position="158"/>
    </location>
</feature>
<protein>
    <recommendedName>
        <fullName evidence="1">R3H domain-containing protein</fullName>
    </recommendedName>
</protein>
<sequence length="161" mass="17819">MITDEQKNKLGAVVQRLIAPMNVACEVAVKEEKAGDKDTVVVSISAAEDARFLIGKNGQNLQALEHIVRSIFSKGTPGHDGPIFIDVNDYRKSKASHIADLAREAVQRVRNTQRAEALVPMSSYERRIVHMELASVADVTTESIGQEPQRRIVVKPYRSLN</sequence>
<dbReference type="Gene3D" id="3.30.300.20">
    <property type="match status" value="1"/>
</dbReference>
<dbReference type="Proteomes" id="UP000177605">
    <property type="component" value="Unassembled WGS sequence"/>
</dbReference>
<dbReference type="PANTHER" id="PTHR35800:SF1">
    <property type="entry name" value="RNA-BINDING PROTEIN KHPB"/>
    <property type="match status" value="1"/>
</dbReference>
<dbReference type="PROSITE" id="PS51061">
    <property type="entry name" value="R3H"/>
    <property type="match status" value="1"/>
</dbReference>